<evidence type="ECO:0000256" key="2">
    <source>
        <dbReference type="SAM" id="SignalP"/>
    </source>
</evidence>
<proteinExistence type="predicted"/>
<dbReference type="InterPro" id="IPR011041">
    <property type="entry name" value="Quinoprot_gluc/sorb_DH_b-prop"/>
</dbReference>
<dbReference type="Pfam" id="PF07995">
    <property type="entry name" value="GSDH"/>
    <property type="match status" value="1"/>
</dbReference>
<evidence type="ECO:0000259" key="3">
    <source>
        <dbReference type="Pfam" id="PF07995"/>
    </source>
</evidence>
<name>A0A6H2GS86_9BACL</name>
<evidence type="ECO:0000313" key="4">
    <source>
        <dbReference type="EMBL" id="QJC50291.1"/>
    </source>
</evidence>
<keyword evidence="5" id="KW-1185">Reference proteome</keyword>
<feature type="compositionally biased region" description="Low complexity" evidence="1">
    <location>
        <begin position="41"/>
        <end position="59"/>
    </location>
</feature>
<gene>
    <name evidence="4" type="ORF">HGI30_00850</name>
</gene>
<dbReference type="KEGG" id="palr:HGI30_00850"/>
<reference evidence="4 5" key="1">
    <citation type="submission" date="2020-04" db="EMBL/GenBank/DDBJ databases">
        <title>Novel Paenibacillus strain UniB2 isolated from commercial digestive syrup.</title>
        <authorList>
            <person name="Thorat V."/>
            <person name="Kirdat K."/>
            <person name="Tiwarekar B."/>
            <person name="Yadav A."/>
        </authorList>
    </citation>
    <scope>NUCLEOTIDE SEQUENCE [LARGE SCALE GENOMIC DNA]</scope>
    <source>
        <strain evidence="4 5">UniB2</strain>
    </source>
</reference>
<feature type="signal peptide" evidence="2">
    <location>
        <begin position="1"/>
        <end position="25"/>
    </location>
</feature>
<keyword evidence="2" id="KW-0732">Signal</keyword>
<protein>
    <submittedName>
        <fullName evidence="4">PQQ-dependent sugar dehydrogenase</fullName>
    </submittedName>
</protein>
<dbReference type="InterPro" id="IPR011042">
    <property type="entry name" value="6-blade_b-propeller_TolB-like"/>
</dbReference>
<feature type="chain" id="PRO_5026154336" evidence="2">
    <location>
        <begin position="26"/>
        <end position="400"/>
    </location>
</feature>
<accession>A0A6H2GS86</accession>
<dbReference type="PROSITE" id="PS51257">
    <property type="entry name" value="PROKAR_LIPOPROTEIN"/>
    <property type="match status" value="1"/>
</dbReference>
<dbReference type="InterPro" id="IPR012938">
    <property type="entry name" value="Glc/Sorbosone_DH"/>
</dbReference>
<dbReference type="Gene3D" id="2.120.10.30">
    <property type="entry name" value="TolB, C-terminal domain"/>
    <property type="match status" value="1"/>
</dbReference>
<feature type="domain" description="Glucose/Sorbosone dehydrogenase" evidence="3">
    <location>
        <begin position="72"/>
        <end position="377"/>
    </location>
</feature>
<dbReference type="AlphaFoldDB" id="A0A6H2GS86"/>
<sequence length="400" mass="42254">MLTTIRRKGFGAAAAVLLLCGCAPADELRQDGGASPPPAASPSEAPAAQPPSGAAGDAGRFPYEPSVIAEGLDLPWEIAFAPDGRIFFTERPGALRVIEEGRLREKPLLELPGPDGGEGGLLGLALDPAFADNGYAYAYHSYEERGRVLNRVLRLRIDGEEARIDRVLLGSIPGAVNHNGGRLRFGPDGMLYATTGDASEPELAQDPDSLAGKILRLRPDGSIPADNPFPGSPVYSLGHRNPQGLAWHPESGELYSSEHGQSAHDEINRIRPGANYGWPNVEGDDTGVAADGKPLQVPAAHSGDETWAPSGMAFLTEGPWKGRLLVSALRGERLLQVSLAADGGVSSVAPLFEEEWGRLRSIVEAPDGTLYVLTSNRSRGNPAENDDRILALAPVPPSSP</sequence>
<dbReference type="RefSeq" id="WP_168905974.1">
    <property type="nucleotide sequence ID" value="NZ_CP051428.1"/>
</dbReference>
<feature type="region of interest" description="Disordered" evidence="1">
    <location>
        <begin position="376"/>
        <end position="400"/>
    </location>
</feature>
<evidence type="ECO:0000313" key="5">
    <source>
        <dbReference type="Proteomes" id="UP000502136"/>
    </source>
</evidence>
<dbReference type="PANTHER" id="PTHR19328:SF13">
    <property type="entry name" value="HIPL1 PROTEIN"/>
    <property type="match status" value="1"/>
</dbReference>
<dbReference type="EMBL" id="CP051428">
    <property type="protein sequence ID" value="QJC50291.1"/>
    <property type="molecule type" value="Genomic_DNA"/>
</dbReference>
<dbReference type="SUPFAM" id="SSF50952">
    <property type="entry name" value="Soluble quinoprotein glucose dehydrogenase"/>
    <property type="match status" value="1"/>
</dbReference>
<evidence type="ECO:0000256" key="1">
    <source>
        <dbReference type="SAM" id="MobiDB-lite"/>
    </source>
</evidence>
<dbReference type="PANTHER" id="PTHR19328">
    <property type="entry name" value="HEDGEHOG-INTERACTING PROTEIN"/>
    <property type="match status" value="1"/>
</dbReference>
<feature type="region of interest" description="Disordered" evidence="1">
    <location>
        <begin position="29"/>
        <end position="60"/>
    </location>
</feature>
<organism evidence="4 5">
    <name type="scientific">Paenibacillus albicereus</name>
    <dbReference type="NCBI Taxonomy" id="2726185"/>
    <lineage>
        <taxon>Bacteria</taxon>
        <taxon>Bacillati</taxon>
        <taxon>Bacillota</taxon>
        <taxon>Bacilli</taxon>
        <taxon>Bacillales</taxon>
        <taxon>Paenibacillaceae</taxon>
        <taxon>Paenibacillus</taxon>
    </lineage>
</organism>
<feature type="region of interest" description="Disordered" evidence="1">
    <location>
        <begin position="270"/>
        <end position="289"/>
    </location>
</feature>
<feature type="region of interest" description="Disordered" evidence="1">
    <location>
        <begin position="242"/>
        <end position="264"/>
    </location>
</feature>
<dbReference type="Proteomes" id="UP000502136">
    <property type="component" value="Chromosome"/>
</dbReference>